<evidence type="ECO:0000313" key="2">
    <source>
        <dbReference type="Ensembl" id="ENSSORP00005003897.1"/>
    </source>
</evidence>
<protein>
    <recommendedName>
        <fullName evidence="1">Transposase Tc1-like domain-containing protein</fullName>
    </recommendedName>
</protein>
<dbReference type="GO" id="GO:0015074">
    <property type="term" value="P:DNA integration"/>
    <property type="evidence" value="ECO:0007669"/>
    <property type="project" value="InterPro"/>
</dbReference>
<dbReference type="Gene3D" id="3.30.420.10">
    <property type="entry name" value="Ribonuclease H-like superfamily/Ribonuclease H"/>
    <property type="match status" value="1"/>
</dbReference>
<reference evidence="2" key="3">
    <citation type="submission" date="2025-09" db="UniProtKB">
        <authorList>
            <consortium name="Ensembl"/>
        </authorList>
    </citation>
    <scope>IDENTIFICATION</scope>
</reference>
<dbReference type="GO" id="GO:0003677">
    <property type="term" value="F:DNA binding"/>
    <property type="evidence" value="ECO:0007669"/>
    <property type="project" value="InterPro"/>
</dbReference>
<evidence type="ECO:0000259" key="1">
    <source>
        <dbReference type="Pfam" id="PF01498"/>
    </source>
</evidence>
<accession>A0A672YH63</accession>
<sequence length="95" mass="11398">MDRRIVKISKTQPMMSSRAMKELKLPRRTVTIRRQICEAKLYARSPHKIPLLKKPHMLKRKQFTREHINWPKEKWRNILGTDESKTVLFGVVFIT</sequence>
<dbReference type="Proteomes" id="UP000472271">
    <property type="component" value="Chromosome 5"/>
</dbReference>
<dbReference type="AlphaFoldDB" id="A0A672YH63"/>
<organism evidence="2 3">
    <name type="scientific">Sphaeramia orbicularis</name>
    <name type="common">orbiculate cardinalfish</name>
    <dbReference type="NCBI Taxonomy" id="375764"/>
    <lineage>
        <taxon>Eukaryota</taxon>
        <taxon>Metazoa</taxon>
        <taxon>Chordata</taxon>
        <taxon>Craniata</taxon>
        <taxon>Vertebrata</taxon>
        <taxon>Euteleostomi</taxon>
        <taxon>Actinopterygii</taxon>
        <taxon>Neopterygii</taxon>
        <taxon>Teleostei</taxon>
        <taxon>Neoteleostei</taxon>
        <taxon>Acanthomorphata</taxon>
        <taxon>Gobiaria</taxon>
        <taxon>Kurtiformes</taxon>
        <taxon>Apogonoidei</taxon>
        <taxon>Apogonidae</taxon>
        <taxon>Apogoninae</taxon>
        <taxon>Sphaeramia</taxon>
    </lineage>
</organism>
<feature type="domain" description="Transposase Tc1-like" evidence="1">
    <location>
        <begin position="2"/>
        <end position="69"/>
    </location>
</feature>
<evidence type="ECO:0000313" key="3">
    <source>
        <dbReference type="Proteomes" id="UP000472271"/>
    </source>
</evidence>
<proteinExistence type="predicted"/>
<dbReference type="Ensembl" id="ENSSORT00005004008.1">
    <property type="protein sequence ID" value="ENSSORP00005003897.1"/>
    <property type="gene ID" value="ENSSORG00005002371.1"/>
</dbReference>
<dbReference type="GO" id="GO:0006313">
    <property type="term" value="P:DNA transposition"/>
    <property type="evidence" value="ECO:0007669"/>
    <property type="project" value="InterPro"/>
</dbReference>
<name>A0A672YH63_9TELE</name>
<keyword evidence="3" id="KW-1185">Reference proteome</keyword>
<reference evidence="2" key="1">
    <citation type="submission" date="2019-06" db="EMBL/GenBank/DDBJ databases">
        <authorList>
            <consortium name="Wellcome Sanger Institute Data Sharing"/>
        </authorList>
    </citation>
    <scope>NUCLEOTIDE SEQUENCE [LARGE SCALE GENOMIC DNA]</scope>
</reference>
<dbReference type="InterPro" id="IPR002492">
    <property type="entry name" value="Transposase_Tc1-like"/>
</dbReference>
<reference evidence="2" key="2">
    <citation type="submission" date="2025-08" db="UniProtKB">
        <authorList>
            <consortium name="Ensembl"/>
        </authorList>
    </citation>
    <scope>IDENTIFICATION</scope>
</reference>
<dbReference type="Pfam" id="PF01498">
    <property type="entry name" value="HTH_Tnp_Tc3_2"/>
    <property type="match status" value="1"/>
</dbReference>
<dbReference type="InterPro" id="IPR036397">
    <property type="entry name" value="RNaseH_sf"/>
</dbReference>
<dbReference type="InParanoid" id="A0A672YH63"/>